<feature type="compositionally biased region" description="Polar residues" evidence="2">
    <location>
        <begin position="1372"/>
        <end position="1385"/>
    </location>
</feature>
<dbReference type="InterPro" id="IPR043502">
    <property type="entry name" value="DNA/RNA_pol_sf"/>
</dbReference>
<comment type="caution">
    <text evidence="6">The sequence shown here is derived from an EMBL/GenBank/DDBJ whole genome shotgun (WGS) entry which is preliminary data.</text>
</comment>
<name>A0A1Q9E529_SYMMI</name>
<dbReference type="SUPFAM" id="SSF56219">
    <property type="entry name" value="DNase I-like"/>
    <property type="match status" value="1"/>
</dbReference>
<sequence>MVFSCCIPRRLFPFAFPFTLPIFMLGFLFWIFMSSISHGNFGMHQSTEGTANIYDDVLAAAVPSPRAAHVRPNTGISAGSRDEGWKSSRQASESRTVQMMPGAPDPAKRCAEGRSHGYTKARKRAYKRALRRVRAQGSTIYRGQVFTEGALLQHYTPTPLQQMTRSTPNVARTPRRAGGQSFSLRCFSWNCGGLSTLKDELFTWLEEQPFQVVMLQESWLKSSLDYTTRGWICINSGLEQGGRSHAGVMTCLRSSTFSQQHVRYHHVLPGRVLHVQARFQGGWVNLINIYQRCWDFQTDQDRIVKERAIVWKAVRQTIGQVPQGHFLMIAGDLNTAISSHAPWLGKGMLKAAANSADAECLADLLSDTGLVAVNTFGRHNSYTYIHDGSQQARKSFVDYVLVRKVQAAKRTCSLIRNFQVGQWRRGGKHLPITVEIQLQPYRFTRPTATSEWPIWKCKLLQQQVKRDPDISLRFQQEVALALAESSDYHPHELNRKLLEIGRRVFAVHRPRSISPPWAQGAHVQTIKTMWLHYRHMKLARGVPGLRAVFQAMRHWTSFQRLHRQVQRHSRRLRRQHMDNLLTEAQARDQVDGSGAVFDLLKRVAPKQARKRTQLRDDSGRIMTPAEEAHALAAYWKDVCGSVHKTSMQEAPGGGDPFLTYDISPDDIKQALRNLHVGKAAPKHCAPHIMWKLAAEPIATFLEASVFGHWRATGAHIPDAWPGAWLTFLSKPNKAGTKPDHLRPIALLEPAGKAVSGIIKEHLTPYLEAWTRHLHFYGYLSNRSTHQALDLVFAHCELVRTRTQAQGRSPYAKRAGIGQYKCIGGLQVSVDCTQAFDRIDRGLLLQALTLLQVPLPLVDIIMRWVQDTTYHINQDDCEETFTSRRGVRQGCKLSPTLWCCIMVFIARSLDHSLGAQWCLEHLVGFADDLHLRWTFSTLAEMHTALQQAAQALAILEKMSLVLSKEKTVCLLKAEGSQAPHAKKKIIVQTKDGKYLQLSPDYRLPLKRQHPYLGAIISYADFENQNAKHRVQAGKVAFQRLRPYLMNRRALSFAKRVALWKATVVSSTFYGITASGITPKGLDLMRVTLTKQVRAMANSPRHLTLESDRDFWQRLRLKAPADLLLDRAQAIQHRTQELFHILEADDVRLSATTLAWENRVFTQLQTLCVGTDGGIISQHVCPSCHALFENMEALRAHIARKHSADRRQAEPTTFDHYRHGTDGMPQCSRCGHKFKRWADLAKHITGNHCQAVASTAQVPAQTVDSVAASPVPYLELARSMDATARDPRTMTLSKDLQDELLHHCAICRQWLPNFRQHIPKTVHECVTMVNAIIQAELQGPEAADAPSESTEPIPAELMDVFGACLPAVAQSLQSMQKRTDQNENPDSSLPKRPRTDTKDVEMEPTARLKAGPPRRGQHRRGNQTFGNSSGGLERLVVNMASLCLRQEEELQLMRVDKQFMIHFSSGPQGLLPSLYAVAQKWNEAKEKSPPEVQNSLRVCLVNSMWLEFYTRLENMVKNPQALEGLIKHDWIQKKGSEHFWPYKKWNGQQLVLDTSRDPIAHPVMLEKVAELREIFLAQTEQLVHKFRSTRRLTAQIAGSTLPFLLSLSCRGQAADRAHSMCNDLCGNMALQLIGANMRPERVKRSPAADALAKDLDQLRADGEMFVTSTMYKSGMCICFPRSVLSKQWWISGVPKRFGFNDAGAFKVEMPVSLQPFTAIWQYHLTFGVFTFYAFMELRRSSAFNMQSLRYHHVVAGRVLHVKVFGKGLGWVEIVNTYQYAWGSQTDHAATEAKRAVIWDKLRATLGQIPQGSTLVMCGYFNTTLTKRMPFTGPGMLTKPQHSSDAEAPEELQSDFGCIAVNTFGRVGSFAYLHEGYKEARWADGAKEGDIYPYKWQKVADSLAQTPTYQPQQLNTILLEAGQQVFNIQRSHSLGAPAEDPEHVGTIRQMWEHYRCMRQASPGPFTRKSLLRGTIQVWRHWFQFHRMHKIVQKRSRQLRRERLDTLLAEAQAHERSGCTSAIFDILRRHAPKQPRRRAQLRSDTGRLLTPTEEVQKMLAYWKNVNGSTSQTCQEPDTYLYHITRDELAQALRQLQAKKSAPKHCAPHVFWNLAASDIADFMDNRVLTAWRQGGAKIHPEWAAAWLVFLGGR</sequence>
<dbReference type="PROSITE" id="PS50878">
    <property type="entry name" value="RT_POL"/>
    <property type="match status" value="1"/>
</dbReference>
<dbReference type="Pfam" id="PF00078">
    <property type="entry name" value="RVT_1"/>
    <property type="match status" value="1"/>
</dbReference>
<evidence type="ECO:0000313" key="7">
    <source>
        <dbReference type="Proteomes" id="UP000186817"/>
    </source>
</evidence>
<dbReference type="PROSITE" id="PS50157">
    <property type="entry name" value="ZINC_FINGER_C2H2_2"/>
    <property type="match status" value="2"/>
</dbReference>
<dbReference type="SMART" id="SM00355">
    <property type="entry name" value="ZnF_C2H2"/>
    <property type="match status" value="3"/>
</dbReference>
<dbReference type="Gene3D" id="3.60.10.10">
    <property type="entry name" value="Endonuclease/exonuclease/phosphatase"/>
    <property type="match status" value="1"/>
</dbReference>
<feature type="domain" description="Reverse transcriptase" evidence="5">
    <location>
        <begin position="709"/>
        <end position="1015"/>
    </location>
</feature>
<dbReference type="InterPro" id="IPR005135">
    <property type="entry name" value="Endo/exonuclease/phosphatase"/>
</dbReference>
<keyword evidence="1" id="KW-0479">Metal-binding</keyword>
<keyword evidence="3" id="KW-1133">Transmembrane helix</keyword>
<keyword evidence="6" id="KW-0808">Transferase</keyword>
<feature type="region of interest" description="Disordered" evidence="2">
    <location>
        <begin position="65"/>
        <end position="124"/>
    </location>
</feature>
<feature type="compositionally biased region" description="Polar residues" evidence="2">
    <location>
        <begin position="87"/>
        <end position="97"/>
    </location>
</feature>
<dbReference type="GO" id="GO:0008270">
    <property type="term" value="F:zinc ion binding"/>
    <property type="evidence" value="ECO:0007669"/>
    <property type="project" value="UniProtKB-KW"/>
</dbReference>
<organism evidence="6 7">
    <name type="scientific">Symbiodinium microadriaticum</name>
    <name type="common">Dinoflagellate</name>
    <name type="synonym">Zooxanthella microadriatica</name>
    <dbReference type="NCBI Taxonomy" id="2951"/>
    <lineage>
        <taxon>Eukaryota</taxon>
        <taxon>Sar</taxon>
        <taxon>Alveolata</taxon>
        <taxon>Dinophyceae</taxon>
        <taxon>Suessiales</taxon>
        <taxon>Symbiodiniaceae</taxon>
        <taxon>Symbiodinium</taxon>
    </lineage>
</organism>
<gene>
    <name evidence="6" type="primary">pol</name>
    <name evidence="6" type="ORF">AK812_SmicGene14607</name>
</gene>
<keyword evidence="1" id="KW-0863">Zinc-finger</keyword>
<feature type="compositionally biased region" description="Basic and acidic residues" evidence="2">
    <location>
        <begin position="106"/>
        <end position="115"/>
    </location>
</feature>
<dbReference type="OrthoDB" id="438266at2759"/>
<feature type="compositionally biased region" description="Basic and acidic residues" evidence="2">
    <location>
        <begin position="1391"/>
        <end position="1404"/>
    </location>
</feature>
<keyword evidence="6" id="KW-0695">RNA-directed DNA polymerase</keyword>
<evidence type="ECO:0000256" key="2">
    <source>
        <dbReference type="SAM" id="MobiDB-lite"/>
    </source>
</evidence>
<feature type="domain" description="C2H2-type" evidence="4">
    <location>
        <begin position="1177"/>
        <end position="1205"/>
    </location>
</feature>
<dbReference type="Proteomes" id="UP000186817">
    <property type="component" value="Unassembled WGS sequence"/>
</dbReference>
<reference evidence="6 7" key="1">
    <citation type="submission" date="2016-02" db="EMBL/GenBank/DDBJ databases">
        <title>Genome analysis of coral dinoflagellate symbionts highlights evolutionary adaptations to a symbiotic lifestyle.</title>
        <authorList>
            <person name="Aranda M."/>
            <person name="Li Y."/>
            <person name="Liew Y.J."/>
            <person name="Baumgarten S."/>
            <person name="Simakov O."/>
            <person name="Wilson M."/>
            <person name="Piel J."/>
            <person name="Ashoor H."/>
            <person name="Bougouffa S."/>
            <person name="Bajic V.B."/>
            <person name="Ryu T."/>
            <person name="Ravasi T."/>
            <person name="Bayer T."/>
            <person name="Micklem G."/>
            <person name="Kim H."/>
            <person name="Bhak J."/>
            <person name="Lajeunesse T.C."/>
            <person name="Voolstra C.R."/>
        </authorList>
    </citation>
    <scope>NUCLEOTIDE SEQUENCE [LARGE SCALE GENOMIC DNA]</scope>
    <source>
        <strain evidence="6 7">CCMP2467</strain>
    </source>
</reference>
<feature type="domain" description="C2H2-type" evidence="4">
    <location>
        <begin position="1223"/>
        <end position="1246"/>
    </location>
</feature>
<feature type="transmembrane region" description="Helical" evidence="3">
    <location>
        <begin position="12"/>
        <end position="33"/>
    </location>
</feature>
<keyword evidence="3" id="KW-0472">Membrane</keyword>
<evidence type="ECO:0000259" key="5">
    <source>
        <dbReference type="PROSITE" id="PS50878"/>
    </source>
</evidence>
<dbReference type="PANTHER" id="PTHR19446">
    <property type="entry name" value="REVERSE TRANSCRIPTASES"/>
    <property type="match status" value="1"/>
</dbReference>
<evidence type="ECO:0000313" key="6">
    <source>
        <dbReference type="EMBL" id="OLQ02530.1"/>
    </source>
</evidence>
<keyword evidence="1" id="KW-0862">Zinc</keyword>
<dbReference type="PROSITE" id="PS00028">
    <property type="entry name" value="ZINC_FINGER_C2H2_1"/>
    <property type="match status" value="2"/>
</dbReference>
<keyword evidence="7" id="KW-1185">Reference proteome</keyword>
<evidence type="ECO:0000259" key="4">
    <source>
        <dbReference type="PROSITE" id="PS50157"/>
    </source>
</evidence>
<dbReference type="InterPro" id="IPR036691">
    <property type="entry name" value="Endo/exonu/phosph_ase_sf"/>
</dbReference>
<keyword evidence="6" id="KW-0548">Nucleotidyltransferase</keyword>
<proteinExistence type="predicted"/>
<dbReference type="GO" id="GO:0003964">
    <property type="term" value="F:RNA-directed DNA polymerase activity"/>
    <property type="evidence" value="ECO:0007669"/>
    <property type="project" value="UniProtKB-KW"/>
</dbReference>
<dbReference type="InterPro" id="IPR000477">
    <property type="entry name" value="RT_dom"/>
</dbReference>
<dbReference type="Pfam" id="PF03372">
    <property type="entry name" value="Exo_endo_phos"/>
    <property type="match status" value="1"/>
</dbReference>
<dbReference type="SUPFAM" id="SSF56672">
    <property type="entry name" value="DNA/RNA polymerases"/>
    <property type="match status" value="1"/>
</dbReference>
<feature type="region of interest" description="Disordered" evidence="2">
    <location>
        <begin position="1372"/>
        <end position="1427"/>
    </location>
</feature>
<protein>
    <submittedName>
        <fullName evidence="6">RNA-directed DNA polymerase from mobile element jockey</fullName>
    </submittedName>
</protein>
<dbReference type="InterPro" id="IPR013087">
    <property type="entry name" value="Znf_C2H2_type"/>
</dbReference>
<evidence type="ECO:0000256" key="3">
    <source>
        <dbReference type="SAM" id="Phobius"/>
    </source>
</evidence>
<dbReference type="EMBL" id="LSRX01000262">
    <property type="protein sequence ID" value="OLQ02530.1"/>
    <property type="molecule type" value="Genomic_DNA"/>
</dbReference>
<accession>A0A1Q9E529</accession>
<keyword evidence="3" id="KW-0812">Transmembrane</keyword>
<evidence type="ECO:0000256" key="1">
    <source>
        <dbReference type="PROSITE-ProRule" id="PRU00042"/>
    </source>
</evidence>
<dbReference type="Gene3D" id="3.30.160.60">
    <property type="entry name" value="Classic Zinc Finger"/>
    <property type="match status" value="1"/>
</dbReference>